<dbReference type="AlphaFoldDB" id="A0A8B7ZFI9"/>
<dbReference type="OMA" id="CFVNINL"/>
<accession>A0A8B7ZFI9</accession>
<gene>
    <name evidence="4" type="primary">LOC110986305</name>
</gene>
<dbReference type="Proteomes" id="UP000694845">
    <property type="component" value="Unplaced"/>
</dbReference>
<evidence type="ECO:0000313" key="3">
    <source>
        <dbReference type="Proteomes" id="UP000694845"/>
    </source>
</evidence>
<evidence type="ECO:0000313" key="4">
    <source>
        <dbReference type="RefSeq" id="XP_022103762.1"/>
    </source>
</evidence>
<evidence type="ECO:0000256" key="2">
    <source>
        <dbReference type="SAM" id="SignalP"/>
    </source>
</evidence>
<keyword evidence="2" id="KW-0732">Signal</keyword>
<organism evidence="3 4">
    <name type="scientific">Acanthaster planci</name>
    <name type="common">Crown-of-thorns starfish</name>
    <dbReference type="NCBI Taxonomy" id="133434"/>
    <lineage>
        <taxon>Eukaryota</taxon>
        <taxon>Metazoa</taxon>
        <taxon>Echinodermata</taxon>
        <taxon>Eleutherozoa</taxon>
        <taxon>Asterozoa</taxon>
        <taxon>Asteroidea</taxon>
        <taxon>Valvatacea</taxon>
        <taxon>Valvatida</taxon>
        <taxon>Acanthasteridae</taxon>
        <taxon>Acanthaster</taxon>
    </lineage>
</organism>
<feature type="chain" id="PRO_5034892167" evidence="2">
    <location>
        <begin position="23"/>
        <end position="166"/>
    </location>
</feature>
<protein>
    <submittedName>
        <fullName evidence="4">Uncharacterized protein LOC110986305 isoform X2</fullName>
    </submittedName>
</protein>
<keyword evidence="3" id="KW-1185">Reference proteome</keyword>
<keyword evidence="1" id="KW-0175">Coiled coil</keyword>
<dbReference type="GeneID" id="110986305"/>
<evidence type="ECO:0000256" key="1">
    <source>
        <dbReference type="SAM" id="Coils"/>
    </source>
</evidence>
<sequence length="166" mass="19148">MASRYWHLLLSLLSLTIVLQNCFVNVDLTRQSTQCLDRLREAGESGEGLRERLRNATEDLVKRQQVTDEEIQTARGKLFKLLKELHGERDHLKFVTRLMEQALEKKRLEREEKKDNTTKNAKLLAEKERLVRDLKEVKRLLRIVQEKGNIEENGGAGAEGNKTVAA</sequence>
<name>A0A8B7ZFI9_ACAPL</name>
<dbReference type="RefSeq" id="XP_022103762.1">
    <property type="nucleotide sequence ID" value="XM_022248070.1"/>
</dbReference>
<dbReference type="OrthoDB" id="10479856at2759"/>
<reference evidence="4" key="1">
    <citation type="submission" date="2025-08" db="UniProtKB">
        <authorList>
            <consortium name="RefSeq"/>
        </authorList>
    </citation>
    <scope>IDENTIFICATION</scope>
</reference>
<feature type="coiled-coil region" evidence="1">
    <location>
        <begin position="120"/>
        <end position="147"/>
    </location>
</feature>
<feature type="signal peptide" evidence="2">
    <location>
        <begin position="1"/>
        <end position="22"/>
    </location>
</feature>
<proteinExistence type="predicted"/>